<dbReference type="GO" id="GO:0003777">
    <property type="term" value="F:microtubule motor activity"/>
    <property type="evidence" value="ECO:0007669"/>
    <property type="project" value="InterPro"/>
</dbReference>
<dbReference type="FunFam" id="3.40.850.10:FF:000373">
    <property type="entry name" value="p-loop nucleoside triphosphate hydrolase superfamily protein with CH (Calponin Homology) domain"/>
    <property type="match status" value="1"/>
</dbReference>
<proteinExistence type="inferred from homology"/>
<evidence type="ECO:0000256" key="2">
    <source>
        <dbReference type="ARBA" id="ARBA00022741"/>
    </source>
</evidence>
<feature type="compositionally biased region" description="Low complexity" evidence="6">
    <location>
        <begin position="975"/>
        <end position="985"/>
    </location>
</feature>
<feature type="region of interest" description="Disordered" evidence="6">
    <location>
        <begin position="940"/>
        <end position="1002"/>
    </location>
</feature>
<evidence type="ECO:0000256" key="3">
    <source>
        <dbReference type="ARBA" id="ARBA00022840"/>
    </source>
</evidence>
<evidence type="ECO:0000256" key="5">
    <source>
        <dbReference type="PROSITE-ProRule" id="PRU00283"/>
    </source>
</evidence>
<dbReference type="InterPro" id="IPR027640">
    <property type="entry name" value="Kinesin-like_fam"/>
</dbReference>
<dbReference type="InterPro" id="IPR031852">
    <property type="entry name" value="Vik1/Cik1_MT-bd"/>
</dbReference>
<sequence>MTTEEVLPFSVASVLEEVLQQNGTRSRVIDLASRKAEEAGMIIISAILFWLTLRRYEAAMWLRKTVGVVGGKDLPAQPSEEEFRLALRSGIVLCNVLNKIHPGAVPKVVEGPSDSVIIPDGAALSAFQYFENVRNFLVAVEELGLPTFEASDFEQGGKSATARIINCVLALKSYSEWKQSGGHGSWKFGANGKPSSAGTGKPFMRKNSEPFMNSFSRTLSVGEKSLDSDLSNDLSEAVSELCLFICLFLSDRKQEEIPSVVESMLNKVMEEFERRLASQNEQMKAAPTDVAVSVPNNSLTRSSSGDVVMEDEFPTNGKMEVNIAECEDQNYYHGEESKTQLLKRQMLVELQQRNILELKQTLHITKEGMQLLQIKYQEEFNNFGKHLHSLASAASGYQRVLEENRKLYNQVQDLKGNIRVYCRVRPFLNGQPNLVTTVDSIEEGNIVITIPSKYGKESRRLFSFNKVFGPAATQAAVFQDTQALIRSVLDGFNVCIFAYGQTGSGKTFTMTGPNELTEESLGVNYRALSDLFVLANQRKDTISYDISVQMLEIYNEQVRDLLVTDGLNKRYPSSYGFTCICLTVHVQGRNLTSGGILRGSMHLVDLAGSERVDKSEVTGDRLKEAQHINKSLAALGDVIASLAQKSTHVPYRNSKLTQLLQDSLGGQAKTLMFVHISPEPDALGETLSTLKFAERVATVELGAARVNKDGSDVKELKDQIASLKAALARKDGEPEHLQFARPSTPDRLKMKSGSSSPSNSSSQSVGDVSSNRRQPMEEAVNTQVRKQSAIKPRRKSLDPRDLLASSPPWPTVGIPVLNRKEEDRESVSGDWVDKVMVNKDDILYRDDNLLTHWEADNTQLSEKFYQNYPRDPSKIYPEQTMNTLIPSRRGDSQDYDVIQRSRSEVASTTDDSDHDAATSDCSEPDSLLHFNIQKSSSIPSGLGSIKKKIQPKTATKSIETRSLIPSLIPSPPTRNLKSSLSLNKSGRQPLVAEGKRKTGHGK</sequence>
<name>A0A5C7I6S9_9ROSI</name>
<dbReference type="PROSITE" id="PS50021">
    <property type="entry name" value="CH"/>
    <property type="match status" value="1"/>
</dbReference>
<evidence type="ECO:0000256" key="6">
    <source>
        <dbReference type="SAM" id="MobiDB-lite"/>
    </source>
</evidence>
<dbReference type="GO" id="GO:0015630">
    <property type="term" value="C:microtubule cytoskeleton"/>
    <property type="evidence" value="ECO:0007669"/>
    <property type="project" value="TreeGrafter"/>
</dbReference>
<evidence type="ECO:0008006" key="11">
    <source>
        <dbReference type="Google" id="ProtNLM"/>
    </source>
</evidence>
<dbReference type="SMART" id="SM00129">
    <property type="entry name" value="KISc"/>
    <property type="match status" value="1"/>
</dbReference>
<gene>
    <name evidence="9" type="ORF">EZV62_006528</name>
</gene>
<feature type="region of interest" description="Disordered" evidence="6">
    <location>
        <begin position="729"/>
        <end position="806"/>
    </location>
</feature>
<dbReference type="OrthoDB" id="3176171at2759"/>
<dbReference type="GO" id="GO:0008017">
    <property type="term" value="F:microtubule binding"/>
    <property type="evidence" value="ECO:0007669"/>
    <property type="project" value="InterPro"/>
</dbReference>
<evidence type="ECO:0000259" key="8">
    <source>
        <dbReference type="PROSITE" id="PS50067"/>
    </source>
</evidence>
<organism evidence="9 10">
    <name type="scientific">Acer yangbiense</name>
    <dbReference type="NCBI Taxonomy" id="1000413"/>
    <lineage>
        <taxon>Eukaryota</taxon>
        <taxon>Viridiplantae</taxon>
        <taxon>Streptophyta</taxon>
        <taxon>Embryophyta</taxon>
        <taxon>Tracheophyta</taxon>
        <taxon>Spermatophyta</taxon>
        <taxon>Magnoliopsida</taxon>
        <taxon>eudicotyledons</taxon>
        <taxon>Gunneridae</taxon>
        <taxon>Pentapetalae</taxon>
        <taxon>rosids</taxon>
        <taxon>malvids</taxon>
        <taxon>Sapindales</taxon>
        <taxon>Sapindaceae</taxon>
        <taxon>Hippocastanoideae</taxon>
        <taxon>Acereae</taxon>
        <taxon>Acer</taxon>
    </lineage>
</organism>
<dbReference type="Pfam" id="PF00225">
    <property type="entry name" value="Kinesin"/>
    <property type="match status" value="1"/>
</dbReference>
<reference evidence="10" key="1">
    <citation type="journal article" date="2019" name="Gigascience">
        <title>De novo genome assembly of the endangered Acer yangbiense, a plant species with extremely small populations endemic to Yunnan Province, China.</title>
        <authorList>
            <person name="Yang J."/>
            <person name="Wariss H.M."/>
            <person name="Tao L."/>
            <person name="Zhang R."/>
            <person name="Yun Q."/>
            <person name="Hollingsworth P."/>
            <person name="Dao Z."/>
            <person name="Luo G."/>
            <person name="Guo H."/>
            <person name="Ma Y."/>
            <person name="Sun W."/>
        </authorList>
    </citation>
    <scope>NUCLEOTIDE SEQUENCE [LARGE SCALE GENOMIC DNA]</scope>
    <source>
        <strain evidence="10">cv. Malutang</strain>
    </source>
</reference>
<dbReference type="Gene3D" id="3.40.850.10">
    <property type="entry name" value="Kinesin motor domain"/>
    <property type="match status" value="2"/>
</dbReference>
<feature type="compositionally biased region" description="Basic and acidic residues" evidence="6">
    <location>
        <begin position="729"/>
        <end position="749"/>
    </location>
</feature>
<evidence type="ECO:0000256" key="4">
    <source>
        <dbReference type="ARBA" id="ARBA00023175"/>
    </source>
</evidence>
<evidence type="ECO:0000256" key="1">
    <source>
        <dbReference type="ARBA" id="ARBA00010899"/>
    </source>
</evidence>
<dbReference type="CDD" id="cd21203">
    <property type="entry name" value="CH_AtKIN14-like"/>
    <property type="match status" value="1"/>
</dbReference>
<dbReference type="InterPro" id="IPR019821">
    <property type="entry name" value="Kinesin_motor_CS"/>
</dbReference>
<dbReference type="InterPro" id="IPR001752">
    <property type="entry name" value="Kinesin_motor_dom"/>
</dbReference>
<dbReference type="PROSITE" id="PS50067">
    <property type="entry name" value="KINESIN_MOTOR_2"/>
    <property type="match status" value="1"/>
</dbReference>
<keyword evidence="10" id="KW-1185">Reference proteome</keyword>
<dbReference type="SUPFAM" id="SSF47576">
    <property type="entry name" value="Calponin-homology domain, CH-domain"/>
    <property type="match status" value="1"/>
</dbReference>
<feature type="binding site" evidence="5">
    <location>
        <begin position="500"/>
        <end position="507"/>
    </location>
    <ligand>
        <name>ATP</name>
        <dbReference type="ChEBI" id="CHEBI:30616"/>
    </ligand>
</feature>
<keyword evidence="2 5" id="KW-0547">Nucleotide-binding</keyword>
<dbReference type="InterPro" id="IPR001715">
    <property type="entry name" value="CH_dom"/>
</dbReference>
<dbReference type="PRINTS" id="PR00380">
    <property type="entry name" value="KINESINHEAVY"/>
</dbReference>
<accession>A0A5C7I6S9</accession>
<dbReference type="InterPro" id="IPR036872">
    <property type="entry name" value="CH_dom_sf"/>
</dbReference>
<dbReference type="Pfam" id="PF16796">
    <property type="entry name" value="Microtub_bd"/>
    <property type="match status" value="1"/>
</dbReference>
<dbReference type="Pfam" id="PF00307">
    <property type="entry name" value="CH"/>
    <property type="match status" value="1"/>
</dbReference>
<dbReference type="PROSITE" id="PS00411">
    <property type="entry name" value="KINESIN_MOTOR_1"/>
    <property type="match status" value="1"/>
</dbReference>
<dbReference type="PANTHER" id="PTHR47972">
    <property type="entry name" value="KINESIN-LIKE PROTEIN KLP-3"/>
    <property type="match status" value="1"/>
</dbReference>
<dbReference type="EMBL" id="VAHF01000003">
    <property type="protein sequence ID" value="TXG65253.1"/>
    <property type="molecule type" value="Genomic_DNA"/>
</dbReference>
<dbReference type="InterPro" id="IPR036961">
    <property type="entry name" value="Kinesin_motor_dom_sf"/>
</dbReference>
<evidence type="ECO:0000313" key="10">
    <source>
        <dbReference type="Proteomes" id="UP000323000"/>
    </source>
</evidence>
<dbReference type="Proteomes" id="UP000323000">
    <property type="component" value="Chromosome 3"/>
</dbReference>
<dbReference type="AlphaFoldDB" id="A0A5C7I6S9"/>
<dbReference type="FunFam" id="3.40.850.10:FF:000111">
    <property type="entry name" value="p-loop nucleoside triphosphate hydrolase superfamily protein with CH (Calponin Homology) domain"/>
    <property type="match status" value="1"/>
</dbReference>
<feature type="domain" description="Calponin-homology (CH)" evidence="7">
    <location>
        <begin position="52"/>
        <end position="176"/>
    </location>
</feature>
<protein>
    <recommendedName>
        <fullName evidence="11">Kinesin motor domain-containing protein</fullName>
    </recommendedName>
</protein>
<dbReference type="SUPFAM" id="SSF52540">
    <property type="entry name" value="P-loop containing nucleoside triphosphate hydrolases"/>
    <property type="match status" value="1"/>
</dbReference>
<keyword evidence="4 5" id="KW-0505">Motor protein</keyword>
<evidence type="ECO:0000259" key="7">
    <source>
        <dbReference type="PROSITE" id="PS50021"/>
    </source>
</evidence>
<dbReference type="PANTHER" id="PTHR47972:SF12">
    <property type="entry name" value="KINESIN-LIKE PROTEIN KIN-14H"/>
    <property type="match status" value="1"/>
</dbReference>
<keyword evidence="3 5" id="KW-0067">ATP-binding</keyword>
<dbReference type="GO" id="GO:0007018">
    <property type="term" value="P:microtubule-based movement"/>
    <property type="evidence" value="ECO:0007669"/>
    <property type="project" value="InterPro"/>
</dbReference>
<evidence type="ECO:0000313" key="9">
    <source>
        <dbReference type="EMBL" id="TXG65253.1"/>
    </source>
</evidence>
<feature type="domain" description="Kinesin motor" evidence="8">
    <location>
        <begin position="417"/>
        <end position="699"/>
    </location>
</feature>
<comment type="caution">
    <text evidence="9">The sequence shown here is derived from an EMBL/GenBank/DDBJ whole genome shotgun (WGS) entry which is preliminary data.</text>
</comment>
<dbReference type="Gene3D" id="1.10.418.10">
    <property type="entry name" value="Calponin-like domain"/>
    <property type="match status" value="1"/>
</dbReference>
<feature type="region of interest" description="Disordered" evidence="6">
    <location>
        <begin position="901"/>
        <end position="924"/>
    </location>
</feature>
<dbReference type="InterPro" id="IPR027417">
    <property type="entry name" value="P-loop_NTPase"/>
</dbReference>
<dbReference type="SMART" id="SM00033">
    <property type="entry name" value="CH"/>
    <property type="match status" value="1"/>
</dbReference>
<comment type="similarity">
    <text evidence="1">Belongs to the TRAFAC class myosin-kinesin ATPase superfamily. Kinesin family. KIN-14 subfamily.</text>
</comment>
<dbReference type="GO" id="GO:0005524">
    <property type="term" value="F:ATP binding"/>
    <property type="evidence" value="ECO:0007669"/>
    <property type="project" value="UniProtKB-UniRule"/>
</dbReference>
<feature type="compositionally biased region" description="Low complexity" evidence="6">
    <location>
        <begin position="752"/>
        <end position="771"/>
    </location>
</feature>